<proteinExistence type="predicted"/>
<comment type="caution">
    <text evidence="3">The sequence shown here is derived from an EMBL/GenBank/DDBJ whole genome shotgun (WGS) entry which is preliminary data.</text>
</comment>
<dbReference type="InterPro" id="IPR002145">
    <property type="entry name" value="CopG"/>
</dbReference>
<evidence type="ECO:0000313" key="4">
    <source>
        <dbReference type="Proteomes" id="UP000227088"/>
    </source>
</evidence>
<accession>A0A1Y5HU47</accession>
<feature type="domain" description="Ribbon-helix-helix protein CopG" evidence="2">
    <location>
        <begin position="50"/>
        <end position="88"/>
    </location>
</feature>
<dbReference type="AlphaFoldDB" id="A0A1Y5HU47"/>
<dbReference type="Proteomes" id="UP000227088">
    <property type="component" value="Unassembled WGS sequence"/>
</dbReference>
<name>A0A1Y5HU47_OLEAN</name>
<reference evidence="4" key="1">
    <citation type="journal article" date="2017" name="Proc. Natl. Acad. Sci. U.S.A.">
        <title>Simulation of Deepwater Horizon oil plume reveals substrate specialization within a complex community of hydrocarbon degraders.</title>
        <authorList>
            <person name="Hu P."/>
            <person name="Dubinsky E.A."/>
            <person name="Probst A.J."/>
            <person name="Wang J."/>
            <person name="Sieber C.M.K."/>
            <person name="Tom L.M."/>
            <person name="Gardinali P."/>
            <person name="Banfield J.F."/>
            <person name="Atlas R.M."/>
            <person name="Andersen G.L."/>
        </authorList>
    </citation>
    <scope>NUCLEOTIDE SEQUENCE [LARGE SCALE GENOMIC DNA]</scope>
</reference>
<organism evidence="3 4">
    <name type="scientific">Oleispira antarctica</name>
    <dbReference type="NCBI Taxonomy" id="188908"/>
    <lineage>
        <taxon>Bacteria</taxon>
        <taxon>Pseudomonadati</taxon>
        <taxon>Pseudomonadota</taxon>
        <taxon>Gammaproteobacteria</taxon>
        <taxon>Oceanospirillales</taxon>
        <taxon>Oceanospirillaceae</taxon>
        <taxon>Oleispira</taxon>
    </lineage>
</organism>
<evidence type="ECO:0000256" key="1">
    <source>
        <dbReference type="SAM" id="MobiDB-lite"/>
    </source>
</evidence>
<dbReference type="NCBIfam" id="NF008671">
    <property type="entry name" value="PRK11675.1"/>
    <property type="match status" value="1"/>
</dbReference>
<gene>
    <name evidence="3" type="ORF">A9R00_04050</name>
</gene>
<evidence type="ECO:0000259" key="2">
    <source>
        <dbReference type="Pfam" id="PF01402"/>
    </source>
</evidence>
<feature type="compositionally biased region" description="Basic and acidic residues" evidence="1">
    <location>
        <begin position="1"/>
        <end position="21"/>
    </location>
</feature>
<dbReference type="Pfam" id="PF01402">
    <property type="entry name" value="RHH_1"/>
    <property type="match status" value="1"/>
</dbReference>
<dbReference type="CDD" id="cd21631">
    <property type="entry name" value="RHH_CopG_NikR-like"/>
    <property type="match status" value="1"/>
</dbReference>
<feature type="region of interest" description="Disordered" evidence="1">
    <location>
        <begin position="1"/>
        <end position="32"/>
    </location>
</feature>
<protein>
    <recommendedName>
        <fullName evidence="2">Ribbon-helix-helix protein CopG domain-containing protein</fullName>
    </recommendedName>
</protein>
<dbReference type="EMBL" id="MABE01000237">
    <property type="protein sequence ID" value="OUS40826.1"/>
    <property type="molecule type" value="Genomic_DNA"/>
</dbReference>
<evidence type="ECO:0000313" key="3">
    <source>
        <dbReference type="EMBL" id="OUS40826.1"/>
    </source>
</evidence>
<dbReference type="GO" id="GO:0006355">
    <property type="term" value="P:regulation of DNA-templated transcription"/>
    <property type="evidence" value="ECO:0007669"/>
    <property type="project" value="InterPro"/>
</dbReference>
<sequence>MSIQSEDRTTIDMFSRPERGRPKTSPYDRSTQLKLSKRLQRNRDKHKGMRRVEVKLNADVVEVLDDLAAGLGMTRAEVIECGLMRMLELKEESS</sequence>